<comment type="subcellular location">
    <subcellularLocation>
        <location evidence="2">Endomembrane system</location>
    </subcellularLocation>
    <subcellularLocation>
        <location evidence="1">Membrane</location>
        <topology evidence="1">Multi-pass membrane protein</topology>
    </subcellularLocation>
</comment>
<keyword evidence="4" id="KW-0808">Transferase</keyword>
<keyword evidence="10 14" id="KW-1133">Transmembrane helix</keyword>
<sequence>MEDNGQRPSNSASTSDPSSSSSTNRDSVDIPSTSSSSQVEEEEEEVENNEDEDRRPEFEPPPFTRVTYRIIDTLTDEVSPFIRDDVWSCAIVIITFWFFVSMTLILGVYGSINIQLSPNTSILLQPNPFFVEYLKVEELDQSKYGPVLYGFSEPPPLDVIANWSETLNVSLPSYSDKEWNYYLNWGSQVNISYTVKSSGSESLILVIAQGDEGLEEWLEDPSYPNITLSWNIIHGSGTIQQKIWQSSTYYVAVGNLNPGNVEVQLTVEISAVLYNTSEAYYKCSLIEGMCSFKLFFPSGNVAVLASPGPEMGVPSNGCNVRLSYGPRWITYIAGVGGMTVLMMLAFNFLSKLQCSRADGGFHVREVITERTPLLTNKDDLSSWGSSYDSVSNDEEDLEEFLAAGSSEGKMVKDGDNNPRRLCAICFDAPRDCFFLPCGHCAACFTCGTRIVELGGSCPICRRKMKKVRMIYTV</sequence>
<comment type="pathway">
    <text evidence="3">Protein modification; protein ubiquitination.</text>
</comment>
<evidence type="ECO:0000256" key="7">
    <source>
        <dbReference type="ARBA" id="ARBA00022771"/>
    </source>
</evidence>
<keyword evidence="7 12" id="KW-0863">Zinc-finger</keyword>
<organism evidence="16 17">
    <name type="scientific">Dillenia turbinata</name>
    <dbReference type="NCBI Taxonomy" id="194707"/>
    <lineage>
        <taxon>Eukaryota</taxon>
        <taxon>Viridiplantae</taxon>
        <taxon>Streptophyta</taxon>
        <taxon>Embryophyta</taxon>
        <taxon>Tracheophyta</taxon>
        <taxon>Spermatophyta</taxon>
        <taxon>Magnoliopsida</taxon>
        <taxon>eudicotyledons</taxon>
        <taxon>Gunneridae</taxon>
        <taxon>Pentapetalae</taxon>
        <taxon>Dilleniales</taxon>
        <taxon>Dilleniaceae</taxon>
        <taxon>Dillenia</taxon>
    </lineage>
</organism>
<dbReference type="GO" id="GO:0008270">
    <property type="term" value="F:zinc ion binding"/>
    <property type="evidence" value="ECO:0007669"/>
    <property type="project" value="UniProtKB-KW"/>
</dbReference>
<dbReference type="PROSITE" id="PS50089">
    <property type="entry name" value="ZF_RING_2"/>
    <property type="match status" value="1"/>
</dbReference>
<evidence type="ECO:0000256" key="12">
    <source>
        <dbReference type="PROSITE-ProRule" id="PRU00175"/>
    </source>
</evidence>
<proteinExistence type="predicted"/>
<evidence type="ECO:0000256" key="14">
    <source>
        <dbReference type="SAM" id="Phobius"/>
    </source>
</evidence>
<reference evidence="16 17" key="1">
    <citation type="submission" date="2023-12" db="EMBL/GenBank/DDBJ databases">
        <title>A high-quality genome assembly for Dillenia turbinata (Dilleniales).</title>
        <authorList>
            <person name="Chanderbali A."/>
        </authorList>
    </citation>
    <scope>NUCLEOTIDE SEQUENCE [LARGE SCALE GENOMIC DNA]</scope>
    <source>
        <strain evidence="16">LSX21</strain>
        <tissue evidence="16">Leaf</tissue>
    </source>
</reference>
<evidence type="ECO:0000256" key="6">
    <source>
        <dbReference type="ARBA" id="ARBA00022723"/>
    </source>
</evidence>
<feature type="transmembrane region" description="Helical" evidence="14">
    <location>
        <begin position="328"/>
        <end position="349"/>
    </location>
</feature>
<evidence type="ECO:0000259" key="15">
    <source>
        <dbReference type="PROSITE" id="PS50089"/>
    </source>
</evidence>
<keyword evidence="9" id="KW-0862">Zinc</keyword>
<feature type="compositionally biased region" description="Acidic residues" evidence="13">
    <location>
        <begin position="39"/>
        <end position="51"/>
    </location>
</feature>
<dbReference type="Proteomes" id="UP001370490">
    <property type="component" value="Unassembled WGS sequence"/>
</dbReference>
<dbReference type="PANTHER" id="PTHR46858">
    <property type="entry name" value="OS05G0521000 PROTEIN"/>
    <property type="match status" value="1"/>
</dbReference>
<keyword evidence="6" id="KW-0479">Metal-binding</keyword>
<evidence type="ECO:0000313" key="17">
    <source>
        <dbReference type="Proteomes" id="UP001370490"/>
    </source>
</evidence>
<dbReference type="SMART" id="SM00184">
    <property type="entry name" value="RING"/>
    <property type="match status" value="1"/>
</dbReference>
<evidence type="ECO:0000256" key="8">
    <source>
        <dbReference type="ARBA" id="ARBA00022786"/>
    </source>
</evidence>
<dbReference type="SUPFAM" id="SSF57850">
    <property type="entry name" value="RING/U-box"/>
    <property type="match status" value="1"/>
</dbReference>
<feature type="transmembrane region" description="Helical" evidence="14">
    <location>
        <begin position="86"/>
        <end position="109"/>
    </location>
</feature>
<keyword evidence="8" id="KW-0833">Ubl conjugation pathway</keyword>
<dbReference type="PANTHER" id="PTHR46858:SF5">
    <property type="entry name" value="E3 UBIQUITIN-PROTEIN LIGASE APD1-RELATED"/>
    <property type="match status" value="1"/>
</dbReference>
<feature type="compositionally biased region" description="Low complexity" evidence="13">
    <location>
        <begin position="7"/>
        <end position="25"/>
    </location>
</feature>
<dbReference type="GO" id="GO:0009555">
    <property type="term" value="P:pollen development"/>
    <property type="evidence" value="ECO:0007669"/>
    <property type="project" value="UniProtKB-ARBA"/>
</dbReference>
<accession>A0AAN8ZME3</accession>
<dbReference type="GO" id="GO:0009705">
    <property type="term" value="C:plant-type vacuole membrane"/>
    <property type="evidence" value="ECO:0007669"/>
    <property type="project" value="TreeGrafter"/>
</dbReference>
<evidence type="ECO:0000256" key="11">
    <source>
        <dbReference type="ARBA" id="ARBA00023136"/>
    </source>
</evidence>
<evidence type="ECO:0000256" key="4">
    <source>
        <dbReference type="ARBA" id="ARBA00022679"/>
    </source>
</evidence>
<feature type="domain" description="RING-type" evidence="15">
    <location>
        <begin position="422"/>
        <end position="461"/>
    </location>
</feature>
<evidence type="ECO:0000256" key="5">
    <source>
        <dbReference type="ARBA" id="ARBA00022692"/>
    </source>
</evidence>
<evidence type="ECO:0000256" key="2">
    <source>
        <dbReference type="ARBA" id="ARBA00004308"/>
    </source>
</evidence>
<evidence type="ECO:0000256" key="9">
    <source>
        <dbReference type="ARBA" id="ARBA00022833"/>
    </source>
</evidence>
<dbReference type="GO" id="GO:0000278">
    <property type="term" value="P:mitotic cell cycle"/>
    <property type="evidence" value="ECO:0007669"/>
    <property type="project" value="UniProtKB-ARBA"/>
</dbReference>
<evidence type="ECO:0000256" key="3">
    <source>
        <dbReference type="ARBA" id="ARBA00004906"/>
    </source>
</evidence>
<dbReference type="Pfam" id="PF13920">
    <property type="entry name" value="zf-C3HC4_3"/>
    <property type="match status" value="1"/>
</dbReference>
<keyword evidence="11 14" id="KW-0472">Membrane</keyword>
<dbReference type="EMBL" id="JBAMMX010000004">
    <property type="protein sequence ID" value="KAK6943126.1"/>
    <property type="molecule type" value="Genomic_DNA"/>
</dbReference>
<evidence type="ECO:0000256" key="1">
    <source>
        <dbReference type="ARBA" id="ARBA00004141"/>
    </source>
</evidence>
<dbReference type="GO" id="GO:0016567">
    <property type="term" value="P:protein ubiquitination"/>
    <property type="evidence" value="ECO:0007669"/>
    <property type="project" value="TreeGrafter"/>
</dbReference>
<protein>
    <recommendedName>
        <fullName evidence="15">RING-type domain-containing protein</fullName>
    </recommendedName>
</protein>
<comment type="caution">
    <text evidence="16">The sequence shown here is derived from an EMBL/GenBank/DDBJ whole genome shotgun (WGS) entry which is preliminary data.</text>
</comment>
<dbReference type="InterPro" id="IPR001841">
    <property type="entry name" value="Znf_RING"/>
</dbReference>
<keyword evidence="5 14" id="KW-0812">Transmembrane</keyword>
<dbReference type="Pfam" id="PF16041">
    <property type="entry name" value="APD1-4_M"/>
    <property type="match status" value="1"/>
</dbReference>
<dbReference type="Gene3D" id="3.30.40.10">
    <property type="entry name" value="Zinc/RING finger domain, C3HC4 (zinc finger)"/>
    <property type="match status" value="1"/>
</dbReference>
<evidence type="ECO:0000313" key="16">
    <source>
        <dbReference type="EMBL" id="KAK6943126.1"/>
    </source>
</evidence>
<dbReference type="InterPro" id="IPR032010">
    <property type="entry name" value="APD1-4_M"/>
</dbReference>
<gene>
    <name evidence="16" type="ORF">RJ641_028503</name>
</gene>
<keyword evidence="17" id="KW-1185">Reference proteome</keyword>
<dbReference type="GO" id="GO:0061630">
    <property type="term" value="F:ubiquitin protein ligase activity"/>
    <property type="evidence" value="ECO:0007669"/>
    <property type="project" value="TreeGrafter"/>
</dbReference>
<dbReference type="InterPro" id="IPR032008">
    <property type="entry name" value="APD1-4_N"/>
</dbReference>
<name>A0AAN8ZME3_9MAGN</name>
<feature type="region of interest" description="Disordered" evidence="13">
    <location>
        <begin position="1"/>
        <end position="61"/>
    </location>
</feature>
<dbReference type="AlphaFoldDB" id="A0AAN8ZME3"/>
<evidence type="ECO:0000256" key="10">
    <source>
        <dbReference type="ARBA" id="ARBA00022989"/>
    </source>
</evidence>
<dbReference type="InterPro" id="IPR013083">
    <property type="entry name" value="Znf_RING/FYVE/PHD"/>
</dbReference>
<dbReference type="GO" id="GO:0005768">
    <property type="term" value="C:endosome"/>
    <property type="evidence" value="ECO:0007669"/>
    <property type="project" value="TreeGrafter"/>
</dbReference>
<dbReference type="Pfam" id="PF16040">
    <property type="entry name" value="APD1-4_N"/>
    <property type="match status" value="1"/>
</dbReference>
<dbReference type="FunFam" id="3.30.40.10:FF:000658">
    <property type="entry name" value="E3 ubiquitin-protein ligase APD2"/>
    <property type="match status" value="1"/>
</dbReference>
<evidence type="ECO:0000256" key="13">
    <source>
        <dbReference type="SAM" id="MobiDB-lite"/>
    </source>
</evidence>